<keyword evidence="4" id="KW-1185">Reference proteome</keyword>
<dbReference type="InterPro" id="IPR012677">
    <property type="entry name" value="Nucleotide-bd_a/b_plait_sf"/>
</dbReference>
<evidence type="ECO:0000259" key="2">
    <source>
        <dbReference type="PROSITE" id="PS50102"/>
    </source>
</evidence>
<accession>A0A4R9GBB0</accession>
<dbReference type="PROSITE" id="PS50102">
    <property type="entry name" value="RRM"/>
    <property type="match status" value="1"/>
</dbReference>
<evidence type="ECO:0000313" key="4">
    <source>
        <dbReference type="Proteomes" id="UP000298458"/>
    </source>
</evidence>
<dbReference type="InterPro" id="IPR035979">
    <property type="entry name" value="RBD_domain_sf"/>
</dbReference>
<dbReference type="PANTHER" id="PTHR48025">
    <property type="entry name" value="OS02G0815200 PROTEIN"/>
    <property type="match status" value="1"/>
</dbReference>
<comment type="caution">
    <text evidence="3">The sequence shown here is derived from an EMBL/GenBank/DDBJ whole genome shotgun (WGS) entry which is preliminary data.</text>
</comment>
<keyword evidence="1" id="KW-0694">RNA-binding</keyword>
<gene>
    <name evidence="3" type="ORF">EHO60_13060</name>
</gene>
<dbReference type="AlphaFoldDB" id="A0A4R9GBB0"/>
<evidence type="ECO:0000313" key="3">
    <source>
        <dbReference type="EMBL" id="TGK08953.1"/>
    </source>
</evidence>
<dbReference type="Gene3D" id="3.30.70.330">
    <property type="match status" value="1"/>
</dbReference>
<name>A0A4R9GBB0_9LEPT</name>
<feature type="domain" description="RRM" evidence="2">
    <location>
        <begin position="4"/>
        <end position="76"/>
    </location>
</feature>
<dbReference type="RefSeq" id="WP_010409572.1">
    <property type="nucleotide sequence ID" value="NZ_RQET01000009.1"/>
</dbReference>
<dbReference type="Pfam" id="PF00076">
    <property type="entry name" value="RRM_1"/>
    <property type="match status" value="1"/>
</dbReference>
<dbReference type="SUPFAM" id="SSF54928">
    <property type="entry name" value="RNA-binding domain, RBD"/>
    <property type="match status" value="1"/>
</dbReference>
<dbReference type="InterPro" id="IPR000504">
    <property type="entry name" value="RRM_dom"/>
</dbReference>
<evidence type="ECO:0000256" key="1">
    <source>
        <dbReference type="ARBA" id="ARBA00022884"/>
    </source>
</evidence>
<sequence length="86" mass="9720">MQNRKLFVGNLNYSVGHSEINELFSNYGEVAFVKIIEGKGFGFVEMANEQQAENAKNSLNGTEFKGRTLNVDVAKPQTFNNRPKRH</sequence>
<reference evidence="3" key="1">
    <citation type="journal article" date="2019" name="PLoS Negl. Trop. Dis.">
        <title>Revisiting the worldwide diversity of Leptospira species in the environment.</title>
        <authorList>
            <person name="Vincent A.T."/>
            <person name="Schiettekatte O."/>
            <person name="Bourhy P."/>
            <person name="Veyrier F.J."/>
            <person name="Picardeau M."/>
        </authorList>
    </citation>
    <scope>NUCLEOTIDE SEQUENCE [LARGE SCALE GENOMIC DNA]</scope>
    <source>
        <strain evidence="3">SSW15</strain>
    </source>
</reference>
<dbReference type="GO" id="GO:0003729">
    <property type="term" value="F:mRNA binding"/>
    <property type="evidence" value="ECO:0007669"/>
    <property type="project" value="TreeGrafter"/>
</dbReference>
<dbReference type="EMBL" id="RQET01000009">
    <property type="protein sequence ID" value="TGK08953.1"/>
    <property type="molecule type" value="Genomic_DNA"/>
</dbReference>
<organism evidence="3 4">
    <name type="scientific">Leptospira fletcheri</name>
    <dbReference type="NCBI Taxonomy" id="2484981"/>
    <lineage>
        <taxon>Bacteria</taxon>
        <taxon>Pseudomonadati</taxon>
        <taxon>Spirochaetota</taxon>
        <taxon>Spirochaetia</taxon>
        <taxon>Leptospirales</taxon>
        <taxon>Leptospiraceae</taxon>
        <taxon>Leptospira</taxon>
    </lineage>
</organism>
<proteinExistence type="predicted"/>
<protein>
    <submittedName>
        <fullName evidence="3">RNA-binding protein</fullName>
    </submittedName>
</protein>
<dbReference type="SMART" id="SM00360">
    <property type="entry name" value="RRM"/>
    <property type="match status" value="1"/>
</dbReference>
<dbReference type="Proteomes" id="UP000298458">
    <property type="component" value="Unassembled WGS sequence"/>
</dbReference>
<dbReference type="InterPro" id="IPR050502">
    <property type="entry name" value="Euk_RNA-bind_prot"/>
</dbReference>
<dbReference type="PANTHER" id="PTHR48025:SF1">
    <property type="entry name" value="RRM DOMAIN-CONTAINING PROTEIN"/>
    <property type="match status" value="1"/>
</dbReference>
<dbReference type="OrthoDB" id="9798855at2"/>